<sequence>MFRPSVKLRIRGEGYSALVILLKWSSHGLRELQLFKQDSLCPLGSAVLVSQQSSRLGQALRYTLLICVLLLLCPAASRSRGTLANQLKKHKALV</sequence>
<dbReference type="InParanoid" id="A0A0C2WMP2"/>
<dbReference type="EMBL" id="KN818351">
    <property type="protein sequence ID" value="KIL57971.1"/>
    <property type="molecule type" value="Genomic_DNA"/>
</dbReference>
<protein>
    <submittedName>
        <fullName evidence="1">Uncharacterized protein</fullName>
    </submittedName>
</protein>
<dbReference type="HOGENOM" id="CLU_2385673_0_0_1"/>
<gene>
    <name evidence="1" type="ORF">M378DRAFT_356314</name>
</gene>
<evidence type="ECO:0000313" key="1">
    <source>
        <dbReference type="EMBL" id="KIL57971.1"/>
    </source>
</evidence>
<organism evidence="1 2">
    <name type="scientific">Amanita muscaria (strain Koide BX008)</name>
    <dbReference type="NCBI Taxonomy" id="946122"/>
    <lineage>
        <taxon>Eukaryota</taxon>
        <taxon>Fungi</taxon>
        <taxon>Dikarya</taxon>
        <taxon>Basidiomycota</taxon>
        <taxon>Agaricomycotina</taxon>
        <taxon>Agaricomycetes</taxon>
        <taxon>Agaricomycetidae</taxon>
        <taxon>Agaricales</taxon>
        <taxon>Pluteineae</taxon>
        <taxon>Amanitaceae</taxon>
        <taxon>Amanita</taxon>
    </lineage>
</organism>
<proteinExistence type="predicted"/>
<dbReference type="Proteomes" id="UP000054549">
    <property type="component" value="Unassembled WGS sequence"/>
</dbReference>
<accession>A0A0C2WMP2</accession>
<name>A0A0C2WMP2_AMAMK</name>
<evidence type="ECO:0000313" key="2">
    <source>
        <dbReference type="Proteomes" id="UP000054549"/>
    </source>
</evidence>
<reference evidence="1 2" key="1">
    <citation type="submission" date="2014-04" db="EMBL/GenBank/DDBJ databases">
        <title>Evolutionary Origins and Diversification of the Mycorrhizal Mutualists.</title>
        <authorList>
            <consortium name="DOE Joint Genome Institute"/>
            <consortium name="Mycorrhizal Genomics Consortium"/>
            <person name="Kohler A."/>
            <person name="Kuo A."/>
            <person name="Nagy L.G."/>
            <person name="Floudas D."/>
            <person name="Copeland A."/>
            <person name="Barry K.W."/>
            <person name="Cichocki N."/>
            <person name="Veneault-Fourrey C."/>
            <person name="LaButti K."/>
            <person name="Lindquist E.A."/>
            <person name="Lipzen A."/>
            <person name="Lundell T."/>
            <person name="Morin E."/>
            <person name="Murat C."/>
            <person name="Riley R."/>
            <person name="Ohm R."/>
            <person name="Sun H."/>
            <person name="Tunlid A."/>
            <person name="Henrissat B."/>
            <person name="Grigoriev I.V."/>
            <person name="Hibbett D.S."/>
            <person name="Martin F."/>
        </authorList>
    </citation>
    <scope>NUCLEOTIDE SEQUENCE [LARGE SCALE GENOMIC DNA]</scope>
    <source>
        <strain evidence="1 2">Koide BX008</strain>
    </source>
</reference>
<dbReference type="AlphaFoldDB" id="A0A0C2WMP2"/>
<keyword evidence="2" id="KW-1185">Reference proteome</keyword>